<keyword evidence="3" id="KW-0732">Signal</keyword>
<organism evidence="5 6">
    <name type="scientific">Desmophyllum pertusum</name>
    <dbReference type="NCBI Taxonomy" id="174260"/>
    <lineage>
        <taxon>Eukaryota</taxon>
        <taxon>Metazoa</taxon>
        <taxon>Cnidaria</taxon>
        <taxon>Anthozoa</taxon>
        <taxon>Hexacorallia</taxon>
        <taxon>Scleractinia</taxon>
        <taxon>Caryophylliina</taxon>
        <taxon>Caryophylliidae</taxon>
        <taxon>Desmophyllum</taxon>
    </lineage>
</organism>
<sequence>MMEKKYFCAMKILSLLFVLMWNEEDGVSASQECGSVVNNTLKSPGYPENYPRNMDCNYTVPIPPGMALEIDIRDFQVGDLDYPECLEVHDGDYVKLSNENKVLLKACGWLSEQRPDPVTGNYAVITFHSDNILGNGGRFLLIFTMLHCEPLCSKDEWNIYLSCLNITSTVHITKCAPTFTEKM</sequence>
<evidence type="ECO:0000313" key="5">
    <source>
        <dbReference type="EMBL" id="KAJ7365929.1"/>
    </source>
</evidence>
<dbReference type="SUPFAM" id="SSF49854">
    <property type="entry name" value="Spermadhesin, CUB domain"/>
    <property type="match status" value="1"/>
</dbReference>
<dbReference type="GO" id="GO:0005615">
    <property type="term" value="C:extracellular space"/>
    <property type="evidence" value="ECO:0007669"/>
    <property type="project" value="TreeGrafter"/>
</dbReference>
<dbReference type="PROSITE" id="PS01180">
    <property type="entry name" value="CUB"/>
    <property type="match status" value="1"/>
</dbReference>
<comment type="caution">
    <text evidence="2">Lacks conserved residue(s) required for the propagation of feature annotation.</text>
</comment>
<evidence type="ECO:0000256" key="1">
    <source>
        <dbReference type="ARBA" id="ARBA00023157"/>
    </source>
</evidence>
<dbReference type="Proteomes" id="UP001163046">
    <property type="component" value="Unassembled WGS sequence"/>
</dbReference>
<comment type="caution">
    <text evidence="5">The sequence shown here is derived from an EMBL/GenBank/DDBJ whole genome shotgun (WGS) entry which is preliminary data.</text>
</comment>
<dbReference type="EMBL" id="MU827302">
    <property type="protein sequence ID" value="KAJ7365929.1"/>
    <property type="molecule type" value="Genomic_DNA"/>
</dbReference>
<dbReference type="SMART" id="SM00042">
    <property type="entry name" value="CUB"/>
    <property type="match status" value="1"/>
</dbReference>
<feature type="domain" description="CUB" evidence="4">
    <location>
        <begin position="8"/>
        <end position="146"/>
    </location>
</feature>
<accession>A0A9W9YUS8</accession>
<dbReference type="CDD" id="cd00041">
    <property type="entry name" value="CUB"/>
    <property type="match status" value="1"/>
</dbReference>
<evidence type="ECO:0000313" key="6">
    <source>
        <dbReference type="Proteomes" id="UP001163046"/>
    </source>
</evidence>
<gene>
    <name evidence="5" type="ORF">OS493_002665</name>
</gene>
<dbReference type="Pfam" id="PF00431">
    <property type="entry name" value="CUB"/>
    <property type="match status" value="1"/>
</dbReference>
<dbReference type="PANTHER" id="PTHR24255">
    <property type="entry name" value="COMPLEMENT COMPONENT 1, S SUBCOMPONENT-RELATED"/>
    <property type="match status" value="1"/>
</dbReference>
<evidence type="ECO:0000256" key="2">
    <source>
        <dbReference type="PROSITE-ProRule" id="PRU00059"/>
    </source>
</evidence>
<dbReference type="OrthoDB" id="5975444at2759"/>
<dbReference type="InterPro" id="IPR000859">
    <property type="entry name" value="CUB_dom"/>
</dbReference>
<proteinExistence type="predicted"/>
<reference evidence="5" key="1">
    <citation type="submission" date="2023-01" db="EMBL/GenBank/DDBJ databases">
        <title>Genome assembly of the deep-sea coral Lophelia pertusa.</title>
        <authorList>
            <person name="Herrera S."/>
            <person name="Cordes E."/>
        </authorList>
    </citation>
    <scope>NUCLEOTIDE SEQUENCE</scope>
    <source>
        <strain evidence="5">USNM1676648</strain>
        <tissue evidence="5">Polyp</tissue>
    </source>
</reference>
<keyword evidence="6" id="KW-1185">Reference proteome</keyword>
<evidence type="ECO:0000259" key="4">
    <source>
        <dbReference type="PROSITE" id="PS01180"/>
    </source>
</evidence>
<evidence type="ECO:0000256" key="3">
    <source>
        <dbReference type="SAM" id="SignalP"/>
    </source>
</evidence>
<protein>
    <recommendedName>
        <fullName evidence="4">CUB domain-containing protein</fullName>
    </recommendedName>
</protein>
<feature type="signal peptide" evidence="3">
    <location>
        <begin position="1"/>
        <end position="29"/>
    </location>
</feature>
<name>A0A9W9YUS8_9CNID</name>
<dbReference type="Gene3D" id="2.60.120.290">
    <property type="entry name" value="Spermadhesin, CUB domain"/>
    <property type="match status" value="1"/>
</dbReference>
<dbReference type="AlphaFoldDB" id="A0A9W9YUS8"/>
<feature type="chain" id="PRO_5040724849" description="CUB domain-containing protein" evidence="3">
    <location>
        <begin position="30"/>
        <end position="183"/>
    </location>
</feature>
<dbReference type="InterPro" id="IPR035914">
    <property type="entry name" value="Sperma_CUB_dom_sf"/>
</dbReference>
<dbReference type="GO" id="GO:0004252">
    <property type="term" value="F:serine-type endopeptidase activity"/>
    <property type="evidence" value="ECO:0007669"/>
    <property type="project" value="TreeGrafter"/>
</dbReference>
<keyword evidence="1" id="KW-1015">Disulfide bond</keyword>
<dbReference type="PANTHER" id="PTHR24255:SF31">
    <property type="entry name" value="CUBILIN-LIKE PROTEIN"/>
    <property type="match status" value="1"/>
</dbReference>